<dbReference type="PANTHER" id="PTHR43140">
    <property type="entry name" value="TYPE-1 RESTRICTION ENZYME ECOKI SPECIFICITY PROTEIN"/>
    <property type="match status" value="1"/>
</dbReference>
<organism evidence="7 8">
    <name type="scientific">Actinoallomurus acaciae</name>
    <dbReference type="NCBI Taxonomy" id="502577"/>
    <lineage>
        <taxon>Bacteria</taxon>
        <taxon>Bacillati</taxon>
        <taxon>Actinomycetota</taxon>
        <taxon>Actinomycetes</taxon>
        <taxon>Streptosporangiales</taxon>
        <taxon>Thermomonosporaceae</taxon>
        <taxon>Actinoallomurus</taxon>
    </lineage>
</organism>
<dbReference type="RefSeq" id="WP_378209756.1">
    <property type="nucleotide sequence ID" value="NZ_JBHLZP010000329.1"/>
</dbReference>
<dbReference type="InterPro" id="IPR044946">
    <property type="entry name" value="Restrct_endonuc_typeI_TRD_sf"/>
</dbReference>
<keyword evidence="8" id="KW-1185">Reference proteome</keyword>
<keyword evidence="2" id="KW-0680">Restriction system</keyword>
<dbReference type="SUPFAM" id="SSF116734">
    <property type="entry name" value="DNA methylase specificity domain"/>
    <property type="match status" value="2"/>
</dbReference>
<dbReference type="EMBL" id="JBHLZP010000329">
    <property type="protein sequence ID" value="MFB9836967.1"/>
    <property type="molecule type" value="Genomic_DNA"/>
</dbReference>
<keyword evidence="7" id="KW-0378">Hydrolase</keyword>
<dbReference type="Proteomes" id="UP001589627">
    <property type="component" value="Unassembled WGS sequence"/>
</dbReference>
<proteinExistence type="inferred from homology"/>
<evidence type="ECO:0000256" key="2">
    <source>
        <dbReference type="ARBA" id="ARBA00022747"/>
    </source>
</evidence>
<protein>
    <submittedName>
        <fullName evidence="7">Restriction endonuclease subunit S</fullName>
        <ecNumber evidence="7">3.1.21.-</ecNumber>
    </submittedName>
</protein>
<dbReference type="CDD" id="cd17253">
    <property type="entry name" value="RMtype1_S_Eco933I-TRD2-CR2_like"/>
    <property type="match status" value="1"/>
</dbReference>
<feature type="region of interest" description="Disordered" evidence="5">
    <location>
        <begin position="435"/>
        <end position="455"/>
    </location>
</feature>
<evidence type="ECO:0000313" key="7">
    <source>
        <dbReference type="EMBL" id="MFB9836967.1"/>
    </source>
</evidence>
<sequence length="455" mass="51554">MTELPRGWEWATLEDLLAAQERPITDGPFGSKLASRHYSDSGARVIRLQNIGDGVFRDERAYISEEYFEELRAHEVRAGDLVIASLGDVLPRACIVPDIGLAIVKADCIRVRLHPEIDVRWVLYALMAPATRRHTASLIKGVGRPRLGLSAIRKIPIPIPPAEEQRSIVAALEDHLSHLGEATLALEGIVQRLRLLAKRILVDAIPVPGPSNWRISTVGKAGMVDLGRQRHPDWHIGPNMRPYLRVANVFEDRIDLTNVMEMDFPSDIFDKYRLVEGDILLNEGQSPEYLGRPAMYRGEPKEIAFTNSLLRFRAGVDVLPEWALLVFRRHMHAKRFIREVRITTNIAHLSASRFKSVEFPVPPLEEQEKIVRSVKARLADIERSISGIELRQIQADALRRSLLAEAFAGRLVSQNPADEPTSLLLERIRRERLAQPKSRRVRRPSKLPQQKETLL</sequence>
<comment type="similarity">
    <text evidence="1">Belongs to the type-I restriction system S methylase family.</text>
</comment>
<evidence type="ECO:0000256" key="5">
    <source>
        <dbReference type="SAM" id="MobiDB-lite"/>
    </source>
</evidence>
<evidence type="ECO:0000256" key="1">
    <source>
        <dbReference type="ARBA" id="ARBA00010923"/>
    </source>
</evidence>
<dbReference type="Gene3D" id="3.90.220.20">
    <property type="entry name" value="DNA methylase specificity domains"/>
    <property type="match status" value="2"/>
</dbReference>
<name>A0ABV5YPJ9_9ACTN</name>
<keyword evidence="7" id="KW-0255">Endonuclease</keyword>
<gene>
    <name evidence="7" type="ORF">ACFFNX_32825</name>
</gene>
<dbReference type="InterPro" id="IPR000055">
    <property type="entry name" value="Restrct_endonuc_typeI_TRD"/>
</dbReference>
<keyword evidence="7" id="KW-0540">Nuclease</keyword>
<comment type="caution">
    <text evidence="7">The sequence shown here is derived from an EMBL/GenBank/DDBJ whole genome shotgun (WGS) entry which is preliminary data.</text>
</comment>
<feature type="domain" description="Type I restriction modification DNA specificity" evidence="6">
    <location>
        <begin position="106"/>
        <end position="177"/>
    </location>
</feature>
<accession>A0ABV5YPJ9</accession>
<dbReference type="PANTHER" id="PTHR43140:SF1">
    <property type="entry name" value="TYPE I RESTRICTION ENZYME ECOKI SPECIFICITY SUBUNIT"/>
    <property type="match status" value="1"/>
</dbReference>
<evidence type="ECO:0000256" key="3">
    <source>
        <dbReference type="ARBA" id="ARBA00023125"/>
    </source>
</evidence>
<keyword evidence="3" id="KW-0238">DNA-binding</keyword>
<dbReference type="GO" id="GO:0004519">
    <property type="term" value="F:endonuclease activity"/>
    <property type="evidence" value="ECO:0007669"/>
    <property type="project" value="UniProtKB-KW"/>
</dbReference>
<evidence type="ECO:0000259" key="6">
    <source>
        <dbReference type="Pfam" id="PF01420"/>
    </source>
</evidence>
<comment type="subunit">
    <text evidence="4">The methyltransferase is composed of M and S polypeptides.</text>
</comment>
<dbReference type="InterPro" id="IPR051212">
    <property type="entry name" value="Type-I_RE_S_subunit"/>
</dbReference>
<feature type="domain" description="Type I restriction modification DNA specificity" evidence="6">
    <location>
        <begin position="271"/>
        <end position="382"/>
    </location>
</feature>
<reference evidence="7 8" key="1">
    <citation type="submission" date="2024-09" db="EMBL/GenBank/DDBJ databases">
        <authorList>
            <person name="Sun Q."/>
            <person name="Mori K."/>
        </authorList>
    </citation>
    <scope>NUCLEOTIDE SEQUENCE [LARGE SCALE GENOMIC DNA]</scope>
    <source>
        <strain evidence="7 8">TBRC 0563</strain>
    </source>
</reference>
<dbReference type="GO" id="GO:0016787">
    <property type="term" value="F:hydrolase activity"/>
    <property type="evidence" value="ECO:0007669"/>
    <property type="project" value="UniProtKB-KW"/>
</dbReference>
<dbReference type="Pfam" id="PF01420">
    <property type="entry name" value="Methylase_S"/>
    <property type="match status" value="2"/>
</dbReference>
<evidence type="ECO:0000313" key="8">
    <source>
        <dbReference type="Proteomes" id="UP001589627"/>
    </source>
</evidence>
<dbReference type="EC" id="3.1.21.-" evidence="7"/>
<evidence type="ECO:0000256" key="4">
    <source>
        <dbReference type="ARBA" id="ARBA00038652"/>
    </source>
</evidence>